<feature type="transmembrane region" description="Helical" evidence="7">
    <location>
        <begin position="44"/>
        <end position="61"/>
    </location>
</feature>
<accession>A0AA39ZRB8</accession>
<keyword evidence="4 7" id="KW-1133">Transmembrane helix</keyword>
<dbReference type="PANTHER" id="PTHR23502:SF68">
    <property type="entry name" value="MULTIDRUG TRANSPORTER, PUTATIVE (AFU_ORTHOLOGUE AFUA_3G01120)-RELATED"/>
    <property type="match status" value="1"/>
</dbReference>
<dbReference type="PROSITE" id="PS50850">
    <property type="entry name" value="MFS"/>
    <property type="match status" value="1"/>
</dbReference>
<feature type="transmembrane region" description="Helical" evidence="7">
    <location>
        <begin position="312"/>
        <end position="332"/>
    </location>
</feature>
<feature type="transmembrane region" description="Helical" evidence="7">
    <location>
        <begin position="353"/>
        <end position="374"/>
    </location>
</feature>
<dbReference type="InterPro" id="IPR011701">
    <property type="entry name" value="MFS"/>
</dbReference>
<comment type="similarity">
    <text evidence="2">Belongs to the major facilitator superfamily.</text>
</comment>
<dbReference type="GO" id="GO:0016020">
    <property type="term" value="C:membrane"/>
    <property type="evidence" value="ECO:0007669"/>
    <property type="project" value="UniProtKB-SubCell"/>
</dbReference>
<dbReference type="Gene3D" id="1.20.1250.20">
    <property type="entry name" value="MFS general substrate transporter like domains"/>
    <property type="match status" value="1"/>
</dbReference>
<feature type="transmembrane region" description="Helical" evidence="7">
    <location>
        <begin position="138"/>
        <end position="160"/>
    </location>
</feature>
<feature type="transmembrane region" description="Helical" evidence="7">
    <location>
        <begin position="201"/>
        <end position="221"/>
    </location>
</feature>
<dbReference type="InterPro" id="IPR020846">
    <property type="entry name" value="MFS_dom"/>
</dbReference>
<evidence type="ECO:0000256" key="4">
    <source>
        <dbReference type="ARBA" id="ARBA00022989"/>
    </source>
</evidence>
<feature type="transmembrane region" description="Helical" evidence="7">
    <location>
        <begin position="81"/>
        <end position="101"/>
    </location>
</feature>
<evidence type="ECO:0000256" key="3">
    <source>
        <dbReference type="ARBA" id="ARBA00022692"/>
    </source>
</evidence>
<evidence type="ECO:0000256" key="2">
    <source>
        <dbReference type="ARBA" id="ARBA00008335"/>
    </source>
</evidence>
<organism evidence="9 10">
    <name type="scientific">Lasiosphaeris hirsuta</name>
    <dbReference type="NCBI Taxonomy" id="260670"/>
    <lineage>
        <taxon>Eukaryota</taxon>
        <taxon>Fungi</taxon>
        <taxon>Dikarya</taxon>
        <taxon>Ascomycota</taxon>
        <taxon>Pezizomycotina</taxon>
        <taxon>Sordariomycetes</taxon>
        <taxon>Sordariomycetidae</taxon>
        <taxon>Sordariales</taxon>
        <taxon>Lasiosphaeriaceae</taxon>
        <taxon>Lasiosphaeris</taxon>
    </lineage>
</organism>
<dbReference type="PANTHER" id="PTHR23502">
    <property type="entry name" value="MAJOR FACILITATOR SUPERFAMILY"/>
    <property type="match status" value="1"/>
</dbReference>
<feature type="transmembrane region" description="Helical" evidence="7">
    <location>
        <begin position="271"/>
        <end position="292"/>
    </location>
</feature>
<name>A0AA39ZRB8_9PEZI</name>
<feature type="transmembrane region" description="Helical" evidence="7">
    <location>
        <begin position="172"/>
        <end position="195"/>
    </location>
</feature>
<sequence>MPRFVNGQSAGGPSDNAPEDANIVDFDGPNDPENPINWSPGKKAAAITIVSLMTLLSPIGSTISTAATPEILSHFSSSNELLGTLVTTIWLLGYVFGPMAIAPLSEMYGRAALYKICMVLFIVFNVACALSPSLESLIVFRFLAGLAGSCPVTLGTGSIADMIPRERRAGAMASYVIGSVLGPSIGPICSGYLTPVAGWRWSFWLMAIASAPLAVIVMALVHESYPYVILQRKAARLRKETGNPKLRSALDTGKTPRELFAFSIWRPLRMLSLPIVFLLSLYAAVVYSYLYLCLTTFGRVFGGQYGFASGPSGLATLGLGIGNVLGVVTGGLTSDRLSALLTQRNGGETKPEYRLPTMVVGGICVPIGLFWYGWTAENQAHWIVPIIGTGFLGVGMIVTYMASTMYLVDAYTAYAASVTASSTILRCLCGALLPLVGDAMYDALGIGWGTSLLGFISVAFLPVPFFFYFYGERIRKAKRFQVAI</sequence>
<dbReference type="SUPFAM" id="SSF103473">
    <property type="entry name" value="MFS general substrate transporter"/>
    <property type="match status" value="1"/>
</dbReference>
<feature type="transmembrane region" description="Helical" evidence="7">
    <location>
        <begin position="448"/>
        <end position="470"/>
    </location>
</feature>
<protein>
    <submittedName>
        <fullName evidence="9">Cycloheximide resistance protein</fullName>
    </submittedName>
</protein>
<evidence type="ECO:0000259" key="8">
    <source>
        <dbReference type="PROSITE" id="PS50850"/>
    </source>
</evidence>
<keyword evidence="3 7" id="KW-0812">Transmembrane</keyword>
<feature type="domain" description="Major facilitator superfamily (MFS) profile" evidence="8">
    <location>
        <begin position="46"/>
        <end position="474"/>
    </location>
</feature>
<dbReference type="EMBL" id="JAUKUA010000009">
    <property type="protein sequence ID" value="KAK0702257.1"/>
    <property type="molecule type" value="Genomic_DNA"/>
</dbReference>
<evidence type="ECO:0000313" key="9">
    <source>
        <dbReference type="EMBL" id="KAK0702257.1"/>
    </source>
</evidence>
<feature type="region of interest" description="Disordered" evidence="6">
    <location>
        <begin position="1"/>
        <end position="24"/>
    </location>
</feature>
<comment type="subcellular location">
    <subcellularLocation>
        <location evidence="1">Membrane</location>
        <topology evidence="1">Multi-pass membrane protein</topology>
    </subcellularLocation>
</comment>
<proteinExistence type="inferred from homology"/>
<dbReference type="GO" id="GO:0022857">
    <property type="term" value="F:transmembrane transporter activity"/>
    <property type="evidence" value="ECO:0007669"/>
    <property type="project" value="InterPro"/>
</dbReference>
<feature type="transmembrane region" description="Helical" evidence="7">
    <location>
        <begin position="113"/>
        <end position="132"/>
    </location>
</feature>
<dbReference type="InterPro" id="IPR036259">
    <property type="entry name" value="MFS_trans_sf"/>
</dbReference>
<evidence type="ECO:0000256" key="7">
    <source>
        <dbReference type="SAM" id="Phobius"/>
    </source>
</evidence>
<dbReference type="Proteomes" id="UP001172102">
    <property type="component" value="Unassembled WGS sequence"/>
</dbReference>
<dbReference type="Pfam" id="PF07690">
    <property type="entry name" value="MFS_1"/>
    <property type="match status" value="1"/>
</dbReference>
<keyword evidence="10" id="KW-1185">Reference proteome</keyword>
<feature type="transmembrane region" description="Helical" evidence="7">
    <location>
        <begin position="380"/>
        <end position="402"/>
    </location>
</feature>
<comment type="caution">
    <text evidence="9">The sequence shown here is derived from an EMBL/GenBank/DDBJ whole genome shotgun (WGS) entry which is preliminary data.</text>
</comment>
<dbReference type="CDD" id="cd17323">
    <property type="entry name" value="MFS_Tpo1_MDR_like"/>
    <property type="match status" value="1"/>
</dbReference>
<dbReference type="AlphaFoldDB" id="A0AA39ZRB8"/>
<keyword evidence="5 7" id="KW-0472">Membrane</keyword>
<gene>
    <name evidence="9" type="ORF">B0H67DRAFT_500631</name>
</gene>
<evidence type="ECO:0000256" key="1">
    <source>
        <dbReference type="ARBA" id="ARBA00004141"/>
    </source>
</evidence>
<evidence type="ECO:0000256" key="5">
    <source>
        <dbReference type="ARBA" id="ARBA00023136"/>
    </source>
</evidence>
<feature type="transmembrane region" description="Helical" evidence="7">
    <location>
        <begin position="414"/>
        <end position="436"/>
    </location>
</feature>
<evidence type="ECO:0000313" key="10">
    <source>
        <dbReference type="Proteomes" id="UP001172102"/>
    </source>
</evidence>
<reference evidence="9" key="1">
    <citation type="submission" date="2023-06" db="EMBL/GenBank/DDBJ databases">
        <title>Genome-scale phylogeny and comparative genomics of the fungal order Sordariales.</title>
        <authorList>
            <consortium name="Lawrence Berkeley National Laboratory"/>
            <person name="Hensen N."/>
            <person name="Bonometti L."/>
            <person name="Westerberg I."/>
            <person name="Brannstrom I.O."/>
            <person name="Guillou S."/>
            <person name="Cros-Aarteil S."/>
            <person name="Calhoun S."/>
            <person name="Haridas S."/>
            <person name="Kuo A."/>
            <person name="Mondo S."/>
            <person name="Pangilinan J."/>
            <person name="Riley R."/>
            <person name="Labutti K."/>
            <person name="Andreopoulos B."/>
            <person name="Lipzen A."/>
            <person name="Chen C."/>
            <person name="Yanf M."/>
            <person name="Daum C."/>
            <person name="Ng V."/>
            <person name="Clum A."/>
            <person name="Steindorff A."/>
            <person name="Ohm R."/>
            <person name="Martin F."/>
            <person name="Silar P."/>
            <person name="Natvig D."/>
            <person name="Lalanne C."/>
            <person name="Gautier V."/>
            <person name="Ament-Velasquez S.L."/>
            <person name="Kruys A."/>
            <person name="Hutchinson M.I."/>
            <person name="Powell A.J."/>
            <person name="Barry K."/>
            <person name="Miller A.N."/>
            <person name="Grigoriev I.V."/>
            <person name="Debuchy R."/>
            <person name="Gladieux P."/>
            <person name="Thoren M.H."/>
            <person name="Johannesson H."/>
        </authorList>
    </citation>
    <scope>NUCLEOTIDE SEQUENCE</scope>
    <source>
        <strain evidence="9">SMH4607-1</strain>
    </source>
</reference>
<dbReference type="FunFam" id="1.20.1250.20:FF:000011">
    <property type="entry name" value="MFS multidrug transporter, putative"/>
    <property type="match status" value="1"/>
</dbReference>
<evidence type="ECO:0000256" key="6">
    <source>
        <dbReference type="SAM" id="MobiDB-lite"/>
    </source>
</evidence>